<dbReference type="RefSeq" id="WP_187067626.1">
    <property type="nucleotide sequence ID" value="NZ_JACRVF010000003.1"/>
</dbReference>
<proteinExistence type="predicted"/>
<sequence length="353" mass="40359">MNVLFVVPYPVGKAASQRFRVEQFLPLLQDQGIKYKVAPFWDKATYTILYQQGHTLQKIAGTLNSFLSRMALLAQILKYDYVFVHREATPVGPPWWEWLAAKVFKQRLIFDFDDAIWLENTSDENRTAAKYKQLSKTSKICAWSYRVSVGNSFLKSYAAQYNPHVVYLPTTVDLKKYNRIKDQETNKVVIGWTGSHSTLPYLKIIEPVLQELEQQYSFEFVVIADKAPNLHIRSLRFVPWHAETEIQDLLQFNIGVMPLPDTEWAKGKCAFKALQYMALGIPAVVSAVGANTEAVPNGEAGYTCATEQEWYKCLEQLLLNPSLRREMGAVGNAWVAQKYSLAAHKQSFLRLFT</sequence>
<keyword evidence="2" id="KW-1185">Reference proteome</keyword>
<evidence type="ECO:0000313" key="1">
    <source>
        <dbReference type="EMBL" id="MBC5993609.1"/>
    </source>
</evidence>
<dbReference type="Proteomes" id="UP000603640">
    <property type="component" value="Unassembled WGS sequence"/>
</dbReference>
<comment type="caution">
    <text evidence="1">The sequence shown here is derived from an EMBL/GenBank/DDBJ whole genome shotgun (WGS) entry which is preliminary data.</text>
</comment>
<accession>A0A923SJ77</accession>
<dbReference type="Pfam" id="PF13692">
    <property type="entry name" value="Glyco_trans_1_4"/>
    <property type="match status" value="1"/>
</dbReference>
<dbReference type="EMBL" id="JACRVF010000003">
    <property type="protein sequence ID" value="MBC5993609.1"/>
    <property type="molecule type" value="Genomic_DNA"/>
</dbReference>
<dbReference type="Gene3D" id="3.40.50.2000">
    <property type="entry name" value="Glycogen Phosphorylase B"/>
    <property type="match status" value="1"/>
</dbReference>
<protein>
    <submittedName>
        <fullName evidence="1">Glycosyltransferase family 4 protein</fullName>
    </submittedName>
</protein>
<organism evidence="1 2">
    <name type="scientific">Pontibacter cellulosilyticus</name>
    <dbReference type="NCBI Taxonomy" id="1720253"/>
    <lineage>
        <taxon>Bacteria</taxon>
        <taxon>Pseudomonadati</taxon>
        <taxon>Bacteroidota</taxon>
        <taxon>Cytophagia</taxon>
        <taxon>Cytophagales</taxon>
        <taxon>Hymenobacteraceae</taxon>
        <taxon>Pontibacter</taxon>
    </lineage>
</organism>
<dbReference type="CDD" id="cd03801">
    <property type="entry name" value="GT4_PimA-like"/>
    <property type="match status" value="1"/>
</dbReference>
<dbReference type="SUPFAM" id="SSF53756">
    <property type="entry name" value="UDP-Glycosyltransferase/glycogen phosphorylase"/>
    <property type="match status" value="1"/>
</dbReference>
<gene>
    <name evidence="1" type="ORF">H8S84_12250</name>
</gene>
<evidence type="ECO:0000313" key="2">
    <source>
        <dbReference type="Proteomes" id="UP000603640"/>
    </source>
</evidence>
<dbReference type="AlphaFoldDB" id="A0A923SJ77"/>
<reference evidence="1" key="1">
    <citation type="submission" date="2020-08" db="EMBL/GenBank/DDBJ databases">
        <title>Pontibacter sp. SD6 16S ribosomal RNA gene Genome sequencing and assembly.</title>
        <authorList>
            <person name="Kang M."/>
        </authorList>
    </citation>
    <scope>NUCLEOTIDE SEQUENCE</scope>
    <source>
        <strain evidence="1">SD6</strain>
    </source>
</reference>
<name>A0A923SJ77_9BACT</name>